<organism evidence="2">
    <name type="scientific">Rhizophora mucronata</name>
    <name type="common">Asiatic mangrove</name>
    <dbReference type="NCBI Taxonomy" id="61149"/>
    <lineage>
        <taxon>Eukaryota</taxon>
        <taxon>Viridiplantae</taxon>
        <taxon>Streptophyta</taxon>
        <taxon>Embryophyta</taxon>
        <taxon>Tracheophyta</taxon>
        <taxon>Spermatophyta</taxon>
        <taxon>Magnoliopsida</taxon>
        <taxon>eudicotyledons</taxon>
        <taxon>Gunneridae</taxon>
        <taxon>Pentapetalae</taxon>
        <taxon>rosids</taxon>
        <taxon>fabids</taxon>
        <taxon>Malpighiales</taxon>
        <taxon>Rhizophoraceae</taxon>
        <taxon>Rhizophora</taxon>
    </lineage>
</organism>
<sequence length="89" mass="10070">MATSTHLENQLRQSPPTKTTSNPSPEATNPRQTNFDLKLKEAPLELNHSLKQTIPNTSYPLSDISLLQESTRPLQKNLSHQSETQNEYL</sequence>
<proteinExistence type="predicted"/>
<protein>
    <submittedName>
        <fullName evidence="2">Auxin response factor</fullName>
    </submittedName>
</protein>
<dbReference type="AlphaFoldDB" id="A0A2P2M9S9"/>
<accession>A0A2P2M9S9</accession>
<dbReference type="EMBL" id="GGEC01046503">
    <property type="protein sequence ID" value="MBX26987.1"/>
    <property type="molecule type" value="Transcribed_RNA"/>
</dbReference>
<feature type="region of interest" description="Disordered" evidence="1">
    <location>
        <begin position="1"/>
        <end position="34"/>
    </location>
</feature>
<reference evidence="2" key="1">
    <citation type="submission" date="2018-02" db="EMBL/GenBank/DDBJ databases">
        <title>Rhizophora mucronata_Transcriptome.</title>
        <authorList>
            <person name="Meera S.P."/>
            <person name="Sreeshan A."/>
            <person name="Augustine A."/>
        </authorList>
    </citation>
    <scope>NUCLEOTIDE SEQUENCE</scope>
    <source>
        <tissue evidence="2">Leaf</tissue>
    </source>
</reference>
<feature type="compositionally biased region" description="Polar residues" evidence="1">
    <location>
        <begin position="1"/>
        <end position="13"/>
    </location>
</feature>
<evidence type="ECO:0000313" key="2">
    <source>
        <dbReference type="EMBL" id="MBX26987.1"/>
    </source>
</evidence>
<name>A0A2P2M9S9_RHIMU</name>
<evidence type="ECO:0000256" key="1">
    <source>
        <dbReference type="SAM" id="MobiDB-lite"/>
    </source>
</evidence>
<feature type="compositionally biased region" description="Low complexity" evidence="1">
    <location>
        <begin position="14"/>
        <end position="25"/>
    </location>
</feature>